<dbReference type="InterPro" id="IPR001841">
    <property type="entry name" value="Znf_RING"/>
</dbReference>
<dbReference type="NCBIfam" id="NF004855">
    <property type="entry name" value="PRK06208.1"/>
    <property type="match status" value="1"/>
</dbReference>
<evidence type="ECO:0000259" key="4">
    <source>
        <dbReference type="PROSITE" id="PS50966"/>
    </source>
</evidence>
<dbReference type="Gene3D" id="3.40.225.10">
    <property type="entry name" value="Class II aldolase/adducin N-terminal domain"/>
    <property type="match status" value="1"/>
</dbReference>
<dbReference type="Pfam" id="PF04434">
    <property type="entry name" value="SWIM"/>
    <property type="match status" value="1"/>
</dbReference>
<gene>
    <name evidence="5" type="ORF">ONZ51_g9469</name>
</gene>
<dbReference type="GO" id="GO:0005856">
    <property type="term" value="C:cytoskeleton"/>
    <property type="evidence" value="ECO:0007669"/>
    <property type="project" value="TreeGrafter"/>
</dbReference>
<evidence type="ECO:0000256" key="2">
    <source>
        <dbReference type="SAM" id="MobiDB-lite"/>
    </source>
</evidence>
<evidence type="ECO:0008006" key="7">
    <source>
        <dbReference type="Google" id="ProtNLM"/>
    </source>
</evidence>
<keyword evidence="6" id="KW-1185">Reference proteome</keyword>
<dbReference type="AlphaFoldDB" id="A0AAD7TLC1"/>
<dbReference type="InterPro" id="IPR013083">
    <property type="entry name" value="Znf_RING/FYVE/PHD"/>
</dbReference>
<dbReference type="Proteomes" id="UP001215151">
    <property type="component" value="Unassembled WGS sequence"/>
</dbReference>
<feature type="region of interest" description="Disordered" evidence="2">
    <location>
        <begin position="1"/>
        <end position="24"/>
    </location>
</feature>
<dbReference type="FunFam" id="3.40.225.10:FF:000009">
    <property type="entry name" value="Class II aldolase/adducin N-terminal"/>
    <property type="match status" value="1"/>
</dbReference>
<dbReference type="PANTHER" id="PTHR10672:SF39">
    <property type="entry name" value="CLASS II ALDOLASE_ADDUCIN N-TERMINAL DOMAIN-CONTAINING PROTEIN"/>
    <property type="match status" value="1"/>
</dbReference>
<dbReference type="GO" id="GO:0008270">
    <property type="term" value="F:zinc ion binding"/>
    <property type="evidence" value="ECO:0007669"/>
    <property type="project" value="UniProtKB-KW"/>
</dbReference>
<evidence type="ECO:0000313" key="6">
    <source>
        <dbReference type="Proteomes" id="UP001215151"/>
    </source>
</evidence>
<dbReference type="CDD" id="cd16494">
    <property type="entry name" value="RING-CH-C4HC3_ZSWM2"/>
    <property type="match status" value="1"/>
</dbReference>
<proteinExistence type="predicted"/>
<dbReference type="GO" id="GO:0051015">
    <property type="term" value="F:actin filament binding"/>
    <property type="evidence" value="ECO:0007669"/>
    <property type="project" value="TreeGrafter"/>
</dbReference>
<feature type="region of interest" description="Disordered" evidence="2">
    <location>
        <begin position="436"/>
        <end position="461"/>
    </location>
</feature>
<dbReference type="InterPro" id="IPR051017">
    <property type="entry name" value="Aldolase-II_Adducin_sf"/>
</dbReference>
<dbReference type="InterPro" id="IPR007527">
    <property type="entry name" value="Znf_SWIM"/>
</dbReference>
<organism evidence="5 6">
    <name type="scientific">Trametes cubensis</name>
    <dbReference type="NCBI Taxonomy" id="1111947"/>
    <lineage>
        <taxon>Eukaryota</taxon>
        <taxon>Fungi</taxon>
        <taxon>Dikarya</taxon>
        <taxon>Basidiomycota</taxon>
        <taxon>Agaricomycotina</taxon>
        <taxon>Agaricomycetes</taxon>
        <taxon>Polyporales</taxon>
        <taxon>Polyporaceae</taxon>
        <taxon>Trametes</taxon>
    </lineage>
</organism>
<protein>
    <recommendedName>
        <fullName evidence="7">Class II aldolase/adducin N-terminal domain-containing protein</fullName>
    </recommendedName>
</protein>
<dbReference type="SUPFAM" id="SSF53639">
    <property type="entry name" value="AraD/HMP-PK domain-like"/>
    <property type="match status" value="1"/>
</dbReference>
<evidence type="ECO:0000259" key="3">
    <source>
        <dbReference type="PROSITE" id="PS50089"/>
    </source>
</evidence>
<dbReference type="SUPFAM" id="SSF57850">
    <property type="entry name" value="RING/U-box"/>
    <property type="match status" value="1"/>
</dbReference>
<evidence type="ECO:0000256" key="1">
    <source>
        <dbReference type="PROSITE-ProRule" id="PRU00175"/>
    </source>
</evidence>
<dbReference type="EMBL" id="JAPEVG010000324">
    <property type="protein sequence ID" value="KAJ8468708.1"/>
    <property type="molecule type" value="Genomic_DNA"/>
</dbReference>
<keyword evidence="1" id="KW-0862">Zinc</keyword>
<dbReference type="SMART" id="SM01007">
    <property type="entry name" value="Aldolase_II"/>
    <property type="match status" value="1"/>
</dbReference>
<feature type="domain" description="SWIM-type" evidence="4">
    <location>
        <begin position="121"/>
        <end position="153"/>
    </location>
</feature>
<dbReference type="Gene3D" id="3.30.40.10">
    <property type="entry name" value="Zinc/RING finger domain, C3HC4 (zinc finger)"/>
    <property type="match status" value="1"/>
</dbReference>
<dbReference type="InterPro" id="IPR001303">
    <property type="entry name" value="Aldolase_II/adducin_N"/>
</dbReference>
<evidence type="ECO:0000313" key="5">
    <source>
        <dbReference type="EMBL" id="KAJ8468708.1"/>
    </source>
</evidence>
<dbReference type="InterPro" id="IPR036409">
    <property type="entry name" value="Aldolase_II/adducin_N_sf"/>
</dbReference>
<dbReference type="PROSITE" id="PS50089">
    <property type="entry name" value="ZF_RING_2"/>
    <property type="match status" value="1"/>
</dbReference>
<sequence>MPPRKRKAVEDPYLDSGIPAASSGYGYAAKYTPVAGSSNNPIVLDSPPAKKPAAKRQRKTKDPNAPVPEKRGAIFKKACPQNIIERVRRVMEQRFYMVDRKRNGNELREEFTVLGSTANVYTVVIDKKPSCNCPDALKGNHCKHILFIFLKVLQVTQKSGYWYQKALLTSELEDIFANAPPAPAAVAHERIRNAYAQATGKAVASSSQAKTKKRLPEKEDDCPVCYENMHGVAEKLLTFCEECGNGLHKECFQQWANTALGNVTCVFCRAKWTLPASAGAGRAAARSTEGYLNLAAVAGVSPVRDTSSCQTTTALLEVAVTTASKSIRTTYEASASSLRYIHFIWYKQFGSLQPGPVGIDVIIYNGPAGISIDESNETPAAPPEHIVIIRLGASPYSFVRDAPPINAPPLLFPVISGAYSTPFTISLDVAMNSTANGTGHAAEEDSSRSAAVGKVPTPPKFSSKEQERAFLKFRLAQAFRIFGKLGYDEGVAGHITVRDCIRTDCFWVNPFGKHFSLIQPDDLILVDHHANVQAAESGPNTLLNKAAFMIHSAIHAARRDVHCAAHSHSVYGRAFSTLGKHLDMITQDSCAFYEDHGVYDQYGGVVLDEEEGAHIVKAMGDKKAVILQNHGILVATNSIEATVHFFIAMEKSCQVQLLADAAAAGTGRKTVVIPPKDAKMTHGVVGTMFGGWFSGLPHFQLLEAQEGVKFDFKQGLVV</sequence>
<keyword evidence="1" id="KW-0479">Metal-binding</keyword>
<accession>A0AAD7TLC1</accession>
<keyword evidence="1" id="KW-0863">Zinc-finger</keyword>
<dbReference type="Pfam" id="PF00596">
    <property type="entry name" value="Aldolase_II"/>
    <property type="match status" value="1"/>
</dbReference>
<reference evidence="5" key="1">
    <citation type="submission" date="2022-11" db="EMBL/GenBank/DDBJ databases">
        <title>Genome Sequence of Cubamyces cubensis.</title>
        <authorList>
            <person name="Buettner E."/>
        </authorList>
    </citation>
    <scope>NUCLEOTIDE SEQUENCE</scope>
    <source>
        <strain evidence="5">MPL-01</strain>
    </source>
</reference>
<dbReference type="PROSITE" id="PS50966">
    <property type="entry name" value="ZF_SWIM"/>
    <property type="match status" value="1"/>
</dbReference>
<feature type="domain" description="RING-type" evidence="3">
    <location>
        <begin position="222"/>
        <end position="269"/>
    </location>
</feature>
<dbReference type="PANTHER" id="PTHR10672">
    <property type="entry name" value="ADDUCIN"/>
    <property type="match status" value="1"/>
</dbReference>
<name>A0AAD7TLC1_9APHY</name>
<comment type="caution">
    <text evidence="5">The sequence shown here is derived from an EMBL/GenBank/DDBJ whole genome shotgun (WGS) entry which is preliminary data.</text>
</comment>
<feature type="region of interest" description="Disordered" evidence="2">
    <location>
        <begin position="38"/>
        <end position="70"/>
    </location>
</feature>